<feature type="transmembrane region" description="Helical" evidence="1">
    <location>
        <begin position="59"/>
        <end position="78"/>
    </location>
</feature>
<protein>
    <submittedName>
        <fullName evidence="2">Tetratricopeptide repeat protein</fullName>
    </submittedName>
</protein>
<gene>
    <name evidence="2" type="ORF">HQ497_10980</name>
</gene>
<dbReference type="EMBL" id="JABMOJ010000416">
    <property type="protein sequence ID" value="NQV65875.1"/>
    <property type="molecule type" value="Genomic_DNA"/>
</dbReference>
<dbReference type="Gene3D" id="3.40.50.10610">
    <property type="entry name" value="ABC-type transport auxiliary lipoprotein component"/>
    <property type="match status" value="1"/>
</dbReference>
<feature type="transmembrane region" description="Helical" evidence="1">
    <location>
        <begin position="29"/>
        <end position="47"/>
    </location>
</feature>
<dbReference type="SMART" id="SM00028">
    <property type="entry name" value="TPR"/>
    <property type="match status" value="5"/>
</dbReference>
<dbReference type="InterPro" id="IPR019734">
    <property type="entry name" value="TPR_rpt"/>
</dbReference>
<dbReference type="Gene3D" id="1.25.40.10">
    <property type="entry name" value="Tetratricopeptide repeat domain"/>
    <property type="match status" value="2"/>
</dbReference>
<proteinExistence type="predicted"/>
<dbReference type="Proteomes" id="UP000754644">
    <property type="component" value="Unassembled WGS sequence"/>
</dbReference>
<dbReference type="Pfam" id="PF13432">
    <property type="entry name" value="TPR_16"/>
    <property type="match status" value="1"/>
</dbReference>
<keyword evidence="1" id="KW-0812">Transmembrane</keyword>
<dbReference type="InterPro" id="IPR011990">
    <property type="entry name" value="TPR-like_helical_dom_sf"/>
</dbReference>
<dbReference type="PANTHER" id="PTHR12558">
    <property type="entry name" value="CELL DIVISION CYCLE 16,23,27"/>
    <property type="match status" value="1"/>
</dbReference>
<comment type="caution">
    <text evidence="2">The sequence shown here is derived from an EMBL/GenBank/DDBJ whole genome shotgun (WGS) entry which is preliminary data.</text>
</comment>
<organism evidence="2 3">
    <name type="scientific">SAR86 cluster bacterium</name>
    <dbReference type="NCBI Taxonomy" id="2030880"/>
    <lineage>
        <taxon>Bacteria</taxon>
        <taxon>Pseudomonadati</taxon>
        <taxon>Pseudomonadota</taxon>
        <taxon>Gammaproteobacteria</taxon>
        <taxon>SAR86 cluster</taxon>
    </lineage>
</organism>
<evidence type="ECO:0000256" key="1">
    <source>
        <dbReference type="SAM" id="Phobius"/>
    </source>
</evidence>
<dbReference type="PANTHER" id="PTHR12558:SF13">
    <property type="entry name" value="CELL DIVISION CYCLE PROTEIN 27 HOMOLOG"/>
    <property type="match status" value="1"/>
</dbReference>
<name>A0A972W0T3_9GAMM</name>
<feature type="transmembrane region" description="Helical" evidence="1">
    <location>
        <begin position="117"/>
        <end position="135"/>
    </location>
</feature>
<sequence length="787" mass="86214">MTESHSRQEAGWLANLFKELKRRRVIRTATLYVVILWPIIQIVDILSPTLSLPDSTMRYLVMAFAAGLPLVLLGAWLFDLNQRGVVRDQGVTASASLAGSGTVPPEAAALIGNQSELVIIVAMLVVVGGLFYAQFSLQEFIGAPAVDAQAQEPTVEVVKEVVKATGQLAVVNRIAVLPFESFTDDNRDRFFADGLSEELLNVLAGVHGLQVAARTSSFAYRGVRKTVQQIGAELGVDFILEGSVRRNDIDDTIRVTAQLINTRDGAHLWSNTYDRQFTDVFKIQDDIAAAVVGELKIKLLGAKPIDLLSRASASPEAIILYSMGQTELARRSEVSLQDAARFFQRAVDLDPDYVAAWVGLADANTLQVSYRFGSVSNNAMNDVYRNGLLADAQAAVDRVLKLNPQSGMAWASQGLIHRVRNHEDEAAKQALLKAIEYSPNYAMAHMWYAPLIDDPDAKLAEFEMAFKLDPRSPVAGYNVASLYIDRGRDAEAMQVFGSIIDANPNFALAYRLSARVSQARGRISDAIRQYEKAYTLSGSGDVAFDLAEMQMSLGNYLQADEWISVAKATAAPEHALRFDWLEVQRYAMQEDFGKVQTVLQRLAQSSGLAEPDQSAHEHCLIASYASYLIGEPQAAIDYWQQAQALEDKKRRGGDLEQFAMLGAVYAYQQLGQVQAGAALLKAAKVELDAVVSGAARADPSVWYRQALANQLAGQQQMALMSLQRGIDEGWVAFWQPPIEPILRDMAAQPEFQAMMAGLQTRIYLSRGQYALEQSFAASPNAVGSGSE</sequence>
<keyword evidence="1" id="KW-0472">Membrane</keyword>
<dbReference type="AlphaFoldDB" id="A0A972W0T3"/>
<dbReference type="GO" id="GO:0051301">
    <property type="term" value="P:cell division"/>
    <property type="evidence" value="ECO:0007669"/>
    <property type="project" value="TreeGrafter"/>
</dbReference>
<reference evidence="2" key="1">
    <citation type="submission" date="2020-05" db="EMBL/GenBank/DDBJ databases">
        <title>Sulfur intermediates as new biogeochemical hubs in an aquatic model microbial ecosystem.</title>
        <authorList>
            <person name="Vigneron A."/>
        </authorList>
    </citation>
    <scope>NUCLEOTIDE SEQUENCE</scope>
    <source>
        <strain evidence="2">Bin.250</strain>
    </source>
</reference>
<evidence type="ECO:0000313" key="2">
    <source>
        <dbReference type="EMBL" id="NQV65875.1"/>
    </source>
</evidence>
<dbReference type="SUPFAM" id="SSF48452">
    <property type="entry name" value="TPR-like"/>
    <property type="match status" value="1"/>
</dbReference>
<accession>A0A972W0T3</accession>
<keyword evidence="1" id="KW-1133">Transmembrane helix</keyword>
<evidence type="ECO:0000313" key="3">
    <source>
        <dbReference type="Proteomes" id="UP000754644"/>
    </source>
</evidence>